<evidence type="ECO:0000313" key="2">
    <source>
        <dbReference type="Proteomes" id="UP000002194"/>
    </source>
</evidence>
<gene>
    <name evidence="1" type="ordered locus">DVU_1122</name>
</gene>
<dbReference type="PIRSF" id="PIRSF007056">
    <property type="entry name" value="UCP007056"/>
    <property type="match status" value="1"/>
</dbReference>
<dbReference type="STRING" id="882.DVU_1122"/>
<proteinExistence type="predicted"/>
<dbReference type="Gene3D" id="3.40.50.300">
    <property type="entry name" value="P-loop containing nucleotide triphosphate hydrolases"/>
    <property type="match status" value="1"/>
</dbReference>
<protein>
    <submittedName>
        <fullName evidence="1">Portal protein, putative</fullName>
    </submittedName>
</protein>
<dbReference type="InterPro" id="IPR012036">
    <property type="entry name" value="Phage_Mu_Gp28"/>
</dbReference>
<dbReference type="EMBL" id="AE017285">
    <property type="protein sequence ID" value="AAS95602.1"/>
    <property type="molecule type" value="Genomic_DNA"/>
</dbReference>
<dbReference type="KEGG" id="dvu:DVU_1122"/>
<organism evidence="1 2">
    <name type="scientific">Nitratidesulfovibrio vulgaris (strain ATCC 29579 / DSM 644 / CCUG 34227 / NCIMB 8303 / VKM B-1760 / Hildenborough)</name>
    <name type="common">Desulfovibrio vulgaris</name>
    <dbReference type="NCBI Taxonomy" id="882"/>
    <lineage>
        <taxon>Bacteria</taxon>
        <taxon>Pseudomonadati</taxon>
        <taxon>Thermodesulfobacteriota</taxon>
        <taxon>Desulfovibrionia</taxon>
        <taxon>Desulfovibrionales</taxon>
        <taxon>Desulfovibrionaceae</taxon>
        <taxon>Nitratidesulfovibrio</taxon>
    </lineage>
</organism>
<dbReference type="eggNOG" id="COG4373">
    <property type="taxonomic scope" value="Bacteria"/>
</dbReference>
<dbReference type="OrthoDB" id="9801658at2"/>
<dbReference type="HOGENOM" id="CLU_030701_0_0_7"/>
<sequence length="494" mass="55438">MHTDPDILLGYQRAWINDRHPVKWWEKSRRIGASWAEALDAVLAASVTREGGGQSTYYLAYNKDMTEQFIKDCAWWARALNVVAGQIEDGLRLLGDPDRDVLVYRIRFDSGNEVVTLPSEARSLRSKQGRVVIDEAAFVDDLEEVLKASMALLMWGGQVRVISTHNGEENLFNERVQEIRAGKWDYALHRTTLDDALELGLYKAICRQTGREWSPEAEDAWRTDIVHRHGDNADEELFCIPKRSGGAWLPGALIEGCMAERAEDVPVLRWRPPASDFVDWPLTVAEEHVRQWLAAHLDPLLAALPKDRAHYVGGDFGRNGDLSVFWPLTERVDLTLATPFVMELRDAPFRTQEQILAHLVNGLPGCGGVSLDARGNGQALAEFARQTWGPSMVAEVMLSEGWYREHMPRVKARLEDRAIVLPRDADIKDDLRSLRMVRGVPKVPEGRSRGGSGQRHADSAVALALAQHAHATLGAVEPWEVETVERSMFVSHIN</sequence>
<accession>Q72D09</accession>
<dbReference type="PATRIC" id="fig|882.5.peg.1059"/>
<reference evidence="1 2" key="1">
    <citation type="journal article" date="2004" name="Nat. Biotechnol.">
        <title>The genome sequence of the anaerobic, sulfate-reducing bacterium Desulfovibrio vulgaris Hildenborough.</title>
        <authorList>
            <person name="Heidelberg J.F."/>
            <person name="Seshadri R."/>
            <person name="Haveman S.A."/>
            <person name="Hemme C.L."/>
            <person name="Paulsen I.T."/>
            <person name="Kolonay J.F."/>
            <person name="Eisen J.A."/>
            <person name="Ward N."/>
            <person name="Methe B."/>
            <person name="Brinkac L.M."/>
            <person name="Daugherty S.C."/>
            <person name="Deboy R.T."/>
            <person name="Dodson R.J."/>
            <person name="Durkin A.S."/>
            <person name="Madupu R."/>
            <person name="Nelson W.C."/>
            <person name="Sullivan S.A."/>
            <person name="Fouts D."/>
            <person name="Haft D.H."/>
            <person name="Selengut J."/>
            <person name="Peterson J.D."/>
            <person name="Davidsen T.M."/>
            <person name="Zafar N."/>
            <person name="Zhou L."/>
            <person name="Radune D."/>
            <person name="Dimitrov G."/>
            <person name="Hance M."/>
            <person name="Tran K."/>
            <person name="Khouri H."/>
            <person name="Gill J."/>
            <person name="Utterback T.R."/>
            <person name="Feldblyum T.V."/>
            <person name="Wall J.D."/>
            <person name="Voordouw G."/>
            <person name="Fraser C.M."/>
        </authorList>
    </citation>
    <scope>NUCLEOTIDE SEQUENCE [LARGE SCALE GENOMIC DNA]</scope>
    <source>
        <strain evidence="2">ATCC 29579 / DSM 644 / NCIMB 8303 / VKM B-1760 / Hildenborough</strain>
    </source>
</reference>
<name>Q72D09_NITV2</name>
<dbReference type="InterPro" id="IPR027417">
    <property type="entry name" value="P-loop_NTPase"/>
</dbReference>
<dbReference type="PaxDb" id="882-DVU_1122"/>
<dbReference type="AlphaFoldDB" id="Q72D09"/>
<dbReference type="Gene3D" id="3.30.420.240">
    <property type="match status" value="1"/>
</dbReference>
<dbReference type="EnsemblBacteria" id="AAS95602">
    <property type="protein sequence ID" value="AAS95602"/>
    <property type="gene ID" value="DVU_1122"/>
</dbReference>
<dbReference type="Proteomes" id="UP000002194">
    <property type="component" value="Chromosome"/>
</dbReference>
<evidence type="ECO:0000313" key="1">
    <source>
        <dbReference type="EMBL" id="AAS95602.1"/>
    </source>
</evidence>
<keyword evidence="2" id="KW-1185">Reference proteome</keyword>
<dbReference type="PhylomeDB" id="Q72D09"/>
<dbReference type="RefSeq" id="WP_010938421.1">
    <property type="nucleotide sequence ID" value="NC_002937.3"/>
</dbReference>